<name>A0A9P4YXC4_9HYPO</name>
<reference evidence="1" key="1">
    <citation type="submission" date="2020-03" db="EMBL/GenBank/DDBJ databases">
        <title>Site-based positive gene gene selection in Geosmithia morbida across the United States reveals a broad range of putative effectors and factors for local host and environmental adapation.</title>
        <authorList>
            <person name="Onufrak A."/>
            <person name="Murdoch R.W."/>
            <person name="Gazis R."/>
            <person name="Huff M."/>
            <person name="Staton M."/>
            <person name="Klingeman W."/>
            <person name="Hadziabdic D."/>
        </authorList>
    </citation>
    <scope>NUCLEOTIDE SEQUENCE</scope>
    <source>
        <strain evidence="1">1262</strain>
    </source>
</reference>
<dbReference type="Proteomes" id="UP000749293">
    <property type="component" value="Unassembled WGS sequence"/>
</dbReference>
<evidence type="ECO:0000313" key="1">
    <source>
        <dbReference type="EMBL" id="KAF4123461.1"/>
    </source>
</evidence>
<sequence>MRNEPGAGKTHVITVSTPALFPRLFDLFSSSSCLRPPYREIEIATSNKAIRTRVKASKNLACCWHADWRMLMSKVNGWLADMTSSPVSFVIFD</sequence>
<gene>
    <name evidence="1" type="ORF">GMORB2_6162</name>
</gene>
<dbReference type="RefSeq" id="XP_035322113.1">
    <property type="nucleotide sequence ID" value="XM_035468132.1"/>
</dbReference>
<proteinExistence type="predicted"/>
<dbReference type="AlphaFoldDB" id="A0A9P4YXC4"/>
<accession>A0A9P4YXC4</accession>
<dbReference type="EMBL" id="JAANYQ010000006">
    <property type="protein sequence ID" value="KAF4123461.1"/>
    <property type="molecule type" value="Genomic_DNA"/>
</dbReference>
<keyword evidence="2" id="KW-1185">Reference proteome</keyword>
<evidence type="ECO:0000313" key="2">
    <source>
        <dbReference type="Proteomes" id="UP000749293"/>
    </source>
</evidence>
<dbReference type="GeneID" id="55972387"/>
<protein>
    <submittedName>
        <fullName evidence="1">Uncharacterized protein</fullName>
    </submittedName>
</protein>
<organism evidence="1 2">
    <name type="scientific">Geosmithia morbida</name>
    <dbReference type="NCBI Taxonomy" id="1094350"/>
    <lineage>
        <taxon>Eukaryota</taxon>
        <taxon>Fungi</taxon>
        <taxon>Dikarya</taxon>
        <taxon>Ascomycota</taxon>
        <taxon>Pezizomycotina</taxon>
        <taxon>Sordariomycetes</taxon>
        <taxon>Hypocreomycetidae</taxon>
        <taxon>Hypocreales</taxon>
        <taxon>Bionectriaceae</taxon>
        <taxon>Geosmithia</taxon>
    </lineage>
</organism>
<comment type="caution">
    <text evidence="1">The sequence shown here is derived from an EMBL/GenBank/DDBJ whole genome shotgun (WGS) entry which is preliminary data.</text>
</comment>